<dbReference type="Pfam" id="PF02661">
    <property type="entry name" value="Fic"/>
    <property type="match status" value="1"/>
</dbReference>
<sequence length="125" mass="13858">MTDFLDLADLLRIAARIQGKTPPEVRDYGLLESAAARPQASVFGDDAYPDLHHKAAALLHSLARNHPLVDGNKRLAWVAMRVMYRLNRGDVRPPDVDTAEEFVLQVARGELEVPDIAKTLAMWSG</sequence>
<organism evidence="2 3">
    <name type="scientific">Stackebrandtia albiflava</name>
    <dbReference type="NCBI Taxonomy" id="406432"/>
    <lineage>
        <taxon>Bacteria</taxon>
        <taxon>Bacillati</taxon>
        <taxon>Actinomycetota</taxon>
        <taxon>Actinomycetes</taxon>
        <taxon>Glycomycetales</taxon>
        <taxon>Glycomycetaceae</taxon>
        <taxon>Stackebrandtia</taxon>
    </lineage>
</organism>
<protein>
    <submittedName>
        <fullName evidence="2">Death-on-curing protein</fullName>
    </submittedName>
</protein>
<proteinExistence type="predicted"/>
<dbReference type="InterPro" id="IPR006440">
    <property type="entry name" value="Doc"/>
</dbReference>
<evidence type="ECO:0000259" key="1">
    <source>
        <dbReference type="PROSITE" id="PS51459"/>
    </source>
</evidence>
<dbReference type="InterPro" id="IPR036597">
    <property type="entry name" value="Fido-like_dom_sf"/>
</dbReference>
<dbReference type="Gene3D" id="1.20.120.1870">
    <property type="entry name" value="Fic/DOC protein, Fido domain"/>
    <property type="match status" value="1"/>
</dbReference>
<dbReference type="NCBIfam" id="TIGR01550">
    <property type="entry name" value="DOC_P1"/>
    <property type="match status" value="1"/>
</dbReference>
<dbReference type="AlphaFoldDB" id="A0A562V370"/>
<dbReference type="InterPro" id="IPR053737">
    <property type="entry name" value="Type_II_TA_Toxin"/>
</dbReference>
<dbReference type="EMBL" id="VLLL01000006">
    <property type="protein sequence ID" value="TWJ12340.1"/>
    <property type="molecule type" value="Genomic_DNA"/>
</dbReference>
<gene>
    <name evidence="2" type="ORF">LX16_3096</name>
</gene>
<reference evidence="2 3" key="1">
    <citation type="journal article" date="2013" name="Stand. Genomic Sci.">
        <title>Genomic Encyclopedia of Type Strains, Phase I: The one thousand microbial genomes (KMG-I) project.</title>
        <authorList>
            <person name="Kyrpides N.C."/>
            <person name="Woyke T."/>
            <person name="Eisen J.A."/>
            <person name="Garrity G."/>
            <person name="Lilburn T.G."/>
            <person name="Beck B.J."/>
            <person name="Whitman W.B."/>
            <person name="Hugenholtz P."/>
            <person name="Klenk H.P."/>
        </authorList>
    </citation>
    <scope>NUCLEOTIDE SEQUENCE [LARGE SCALE GENOMIC DNA]</scope>
    <source>
        <strain evidence="2 3">DSM 45044</strain>
    </source>
</reference>
<dbReference type="PANTHER" id="PTHR39426">
    <property type="entry name" value="HOMOLOGY TO DEATH-ON-CURING PROTEIN OF PHAGE P1"/>
    <property type="match status" value="1"/>
</dbReference>
<dbReference type="GO" id="GO:0016301">
    <property type="term" value="F:kinase activity"/>
    <property type="evidence" value="ECO:0007669"/>
    <property type="project" value="InterPro"/>
</dbReference>
<dbReference type="InterPro" id="IPR003812">
    <property type="entry name" value="Fido"/>
</dbReference>
<name>A0A562V370_9ACTN</name>
<dbReference type="PANTHER" id="PTHR39426:SF1">
    <property type="entry name" value="HOMOLOGY TO DEATH-ON-CURING PROTEIN OF PHAGE P1"/>
    <property type="match status" value="1"/>
</dbReference>
<comment type="caution">
    <text evidence="2">The sequence shown here is derived from an EMBL/GenBank/DDBJ whole genome shotgun (WGS) entry which is preliminary data.</text>
</comment>
<dbReference type="RefSeq" id="WP_147139382.1">
    <property type="nucleotide sequence ID" value="NZ_BAABIJ010000002.1"/>
</dbReference>
<evidence type="ECO:0000313" key="2">
    <source>
        <dbReference type="EMBL" id="TWJ12340.1"/>
    </source>
</evidence>
<evidence type="ECO:0000313" key="3">
    <source>
        <dbReference type="Proteomes" id="UP000321617"/>
    </source>
</evidence>
<dbReference type="PROSITE" id="PS51459">
    <property type="entry name" value="FIDO"/>
    <property type="match status" value="1"/>
</dbReference>
<accession>A0A562V370</accession>
<keyword evidence="3" id="KW-1185">Reference proteome</keyword>
<feature type="domain" description="Fido" evidence="1">
    <location>
        <begin position="5"/>
        <end position="125"/>
    </location>
</feature>
<dbReference type="SUPFAM" id="SSF140931">
    <property type="entry name" value="Fic-like"/>
    <property type="match status" value="1"/>
</dbReference>
<dbReference type="Proteomes" id="UP000321617">
    <property type="component" value="Unassembled WGS sequence"/>
</dbReference>
<dbReference type="OrthoDB" id="9802752at2"/>